<feature type="region of interest" description="Disordered" evidence="1">
    <location>
        <begin position="192"/>
        <end position="218"/>
    </location>
</feature>
<reference evidence="2 3" key="1">
    <citation type="journal article" date="2015" name="Genome Biol. Evol.">
        <title>Phylogenomic analyses indicate that early fungi evolved digesting cell walls of algal ancestors of land plants.</title>
        <authorList>
            <person name="Chang Y."/>
            <person name="Wang S."/>
            <person name="Sekimoto S."/>
            <person name="Aerts A.L."/>
            <person name="Choi C."/>
            <person name="Clum A."/>
            <person name="LaButti K.M."/>
            <person name="Lindquist E.A."/>
            <person name="Yee Ngan C."/>
            <person name="Ohm R.A."/>
            <person name="Salamov A.A."/>
            <person name="Grigoriev I.V."/>
            <person name="Spatafora J.W."/>
            <person name="Berbee M.L."/>
        </authorList>
    </citation>
    <scope>NUCLEOTIDE SEQUENCE [LARGE SCALE GENOMIC DNA]</scope>
    <source>
        <strain evidence="2 3">JEL478</strain>
    </source>
</reference>
<feature type="region of interest" description="Disordered" evidence="1">
    <location>
        <begin position="151"/>
        <end position="175"/>
    </location>
</feature>
<dbReference type="Proteomes" id="UP000070544">
    <property type="component" value="Unassembled WGS sequence"/>
</dbReference>
<feature type="compositionally biased region" description="Polar residues" evidence="1">
    <location>
        <begin position="97"/>
        <end position="117"/>
    </location>
</feature>
<feature type="compositionally biased region" description="Polar residues" evidence="1">
    <location>
        <begin position="192"/>
        <end position="212"/>
    </location>
</feature>
<dbReference type="AlphaFoldDB" id="A0A139AFL5"/>
<gene>
    <name evidence="2" type="ORF">M427DRAFT_44422</name>
</gene>
<feature type="region of interest" description="Disordered" evidence="1">
    <location>
        <begin position="79"/>
        <end position="117"/>
    </location>
</feature>
<sequence length="399" mass="43641">MPARLQIRVQGDSLFRLVTQPNSFQNLVTTFTELYPTQRPGNFEMVLLQGGQPEASSWVTEVDERSFLLLEGFPGSTVYDVNPTGDQHRPSGRPLSQRASNSHRPLTSTVSKPASSLSLGSTMTVASSIRTSTRPPATLFCAALVPARSTHLRPTSTNRRAITSSTSLKRKRDEAITGDRLTTVPLDSCQQSAVVSPTNTTGANTSNLNSPTRPIAPLGNSMRIRIRRSTRQTGVATGDKVLLHGAEDAADVPEGVFAGIGNPQPSTSLLTEAELDARPSEAPVTNTFTRILQRSLAEQFSSRSPYETLKFDFGHVEAGGELWGFLEMLHFIVDVCARQVEEAWQRSKREAAEKVARDRSNVDEHPVIHATSLRLIDSSHSSPEINLESWSIKVERTAE</sequence>
<name>A0A139AFL5_GONPJ</name>
<proteinExistence type="predicted"/>
<evidence type="ECO:0000313" key="2">
    <source>
        <dbReference type="EMBL" id="KXS15587.1"/>
    </source>
</evidence>
<dbReference type="EMBL" id="KQ965761">
    <property type="protein sequence ID" value="KXS15587.1"/>
    <property type="molecule type" value="Genomic_DNA"/>
</dbReference>
<keyword evidence="3" id="KW-1185">Reference proteome</keyword>
<evidence type="ECO:0000256" key="1">
    <source>
        <dbReference type="SAM" id="MobiDB-lite"/>
    </source>
</evidence>
<protein>
    <submittedName>
        <fullName evidence="2">Uncharacterized protein</fullName>
    </submittedName>
</protein>
<evidence type="ECO:0000313" key="3">
    <source>
        <dbReference type="Proteomes" id="UP000070544"/>
    </source>
</evidence>
<feature type="compositionally biased region" description="Polar residues" evidence="1">
    <location>
        <begin position="152"/>
        <end position="167"/>
    </location>
</feature>
<accession>A0A139AFL5</accession>
<organism evidence="2 3">
    <name type="scientific">Gonapodya prolifera (strain JEL478)</name>
    <name type="common">Monoblepharis prolifera</name>
    <dbReference type="NCBI Taxonomy" id="1344416"/>
    <lineage>
        <taxon>Eukaryota</taxon>
        <taxon>Fungi</taxon>
        <taxon>Fungi incertae sedis</taxon>
        <taxon>Chytridiomycota</taxon>
        <taxon>Chytridiomycota incertae sedis</taxon>
        <taxon>Monoblepharidomycetes</taxon>
        <taxon>Monoblepharidales</taxon>
        <taxon>Gonapodyaceae</taxon>
        <taxon>Gonapodya</taxon>
    </lineage>
</organism>